<dbReference type="PANTHER" id="PTHR43899">
    <property type="entry name" value="RH59310P"/>
    <property type="match status" value="1"/>
</dbReference>
<evidence type="ECO:0000313" key="3">
    <source>
        <dbReference type="Proteomes" id="UP000886885"/>
    </source>
</evidence>
<accession>A0A8X8CIZ5</accession>
<dbReference type="EMBL" id="JAAWWB010000016">
    <property type="protein sequence ID" value="KAG6764676.1"/>
    <property type="molecule type" value="Genomic_DNA"/>
</dbReference>
<dbReference type="AlphaFoldDB" id="A0A8X8CIZ5"/>
<evidence type="ECO:0000256" key="1">
    <source>
        <dbReference type="ARBA" id="ARBA00023002"/>
    </source>
</evidence>
<comment type="caution">
    <text evidence="2">The sequence shown here is derived from an EMBL/GenBank/DDBJ whole genome shotgun (WGS) entry which is preliminary data.</text>
</comment>
<dbReference type="InterPro" id="IPR051019">
    <property type="entry name" value="VLCFA-Steroid_DH"/>
</dbReference>
<name>A0A8X8CIZ5_POPTO</name>
<proteinExistence type="predicted"/>
<keyword evidence="3" id="KW-1185">Reference proteome</keyword>
<organism evidence="2 3">
    <name type="scientific">Populus tomentosa</name>
    <name type="common">Chinese white poplar</name>
    <dbReference type="NCBI Taxonomy" id="118781"/>
    <lineage>
        <taxon>Eukaryota</taxon>
        <taxon>Viridiplantae</taxon>
        <taxon>Streptophyta</taxon>
        <taxon>Embryophyta</taxon>
        <taxon>Tracheophyta</taxon>
        <taxon>Spermatophyta</taxon>
        <taxon>Magnoliopsida</taxon>
        <taxon>eudicotyledons</taxon>
        <taxon>Gunneridae</taxon>
        <taxon>Pentapetalae</taxon>
        <taxon>rosids</taxon>
        <taxon>fabids</taxon>
        <taxon>Malpighiales</taxon>
        <taxon>Salicaceae</taxon>
        <taxon>Saliceae</taxon>
        <taxon>Populus</taxon>
    </lineage>
</organism>
<sequence length="277" mass="30438">MVSACSNHLLSQPMWLVLVSSLGLLSFLQTSTSLLKWVYATFLRPKKNLRDYGSWALITGATDGIGKAFAHQLAQKDPNLILVGRNPTKLETVSREIQAEHPGTKNKTVVFDFSSKASAGVRSTIEKATEGLDVGLLINNLGITVTKAVLAGMIKRKRGAIINIGSGAASAMPSHPLFTIYAATKAYIDQLSRCLYVEYKRCGIHVQCQKSSLFIPSPEADAEAAIGRVGYEARCAPYWAHSFQWWLACLLPERVLDAWRLSVGIHRRGNEFEEICS</sequence>
<reference evidence="2" key="1">
    <citation type="journal article" date="2020" name="bioRxiv">
        <title>Hybrid origin of Populus tomentosa Carr. identified through genome sequencing and phylogenomic analysis.</title>
        <authorList>
            <person name="An X."/>
            <person name="Gao K."/>
            <person name="Chen Z."/>
            <person name="Li J."/>
            <person name="Yang X."/>
            <person name="Yang X."/>
            <person name="Zhou J."/>
            <person name="Guo T."/>
            <person name="Zhao T."/>
            <person name="Huang S."/>
            <person name="Miao D."/>
            <person name="Khan W.U."/>
            <person name="Rao P."/>
            <person name="Ye M."/>
            <person name="Lei B."/>
            <person name="Liao W."/>
            <person name="Wang J."/>
            <person name="Ji L."/>
            <person name="Li Y."/>
            <person name="Guo B."/>
            <person name="Mustafa N.S."/>
            <person name="Li S."/>
            <person name="Yun Q."/>
            <person name="Keller S.R."/>
            <person name="Mao J."/>
            <person name="Zhang R."/>
            <person name="Strauss S.H."/>
        </authorList>
    </citation>
    <scope>NUCLEOTIDE SEQUENCE</scope>
    <source>
        <strain evidence="2">GM15</strain>
        <tissue evidence="2">Leaf</tissue>
    </source>
</reference>
<protein>
    <submittedName>
        <fullName evidence="2">Uncharacterized protein</fullName>
    </submittedName>
</protein>
<dbReference type="PIRSF" id="PIRSF000126">
    <property type="entry name" value="11-beta-HSD1"/>
    <property type="match status" value="1"/>
</dbReference>
<dbReference type="CDD" id="cd05356">
    <property type="entry name" value="17beta-HSD1_like_SDR_c"/>
    <property type="match status" value="1"/>
</dbReference>
<dbReference type="InterPro" id="IPR002347">
    <property type="entry name" value="SDR_fam"/>
</dbReference>
<dbReference type="PANTHER" id="PTHR43899:SF26">
    <property type="entry name" value="ENOYL-(ACYL CARRIER) REDUCTASE"/>
    <property type="match status" value="1"/>
</dbReference>
<gene>
    <name evidence="2" type="ORF">POTOM_032157</name>
</gene>
<dbReference type="Proteomes" id="UP000886885">
    <property type="component" value="Chromosome 8D"/>
</dbReference>
<keyword evidence="1" id="KW-0560">Oxidoreductase</keyword>
<evidence type="ECO:0000313" key="2">
    <source>
        <dbReference type="EMBL" id="KAG6764676.1"/>
    </source>
</evidence>
<dbReference type="GO" id="GO:0045703">
    <property type="term" value="F:ketoreductase activity"/>
    <property type="evidence" value="ECO:0007669"/>
    <property type="project" value="TreeGrafter"/>
</dbReference>
<dbReference type="GO" id="GO:0005783">
    <property type="term" value="C:endoplasmic reticulum"/>
    <property type="evidence" value="ECO:0007669"/>
    <property type="project" value="TreeGrafter"/>
</dbReference>
<dbReference type="OrthoDB" id="5545019at2759"/>
<dbReference type="Pfam" id="PF00106">
    <property type="entry name" value="adh_short"/>
    <property type="match status" value="1"/>
</dbReference>